<evidence type="ECO:0000313" key="1">
    <source>
        <dbReference type="EMBL" id="KAF6022095.1"/>
    </source>
</evidence>
<keyword evidence="2" id="KW-1185">Reference proteome</keyword>
<gene>
    <name evidence="1" type="ORF">EB796_019595</name>
</gene>
<dbReference type="InterPro" id="IPR036238">
    <property type="entry name" value="Transglutaminase_C_sf"/>
</dbReference>
<evidence type="ECO:0000313" key="2">
    <source>
        <dbReference type="Proteomes" id="UP000593567"/>
    </source>
</evidence>
<dbReference type="EMBL" id="VXIV02002903">
    <property type="protein sequence ID" value="KAF6022095.1"/>
    <property type="molecule type" value="Genomic_DNA"/>
</dbReference>
<dbReference type="Gene3D" id="2.60.40.10">
    <property type="entry name" value="Immunoglobulins"/>
    <property type="match status" value="2"/>
</dbReference>
<comment type="caution">
    <text evidence="1">The sequence shown here is derived from an EMBL/GenBank/DDBJ whole genome shotgun (WGS) entry which is preliminary data.</text>
</comment>
<dbReference type="AlphaFoldDB" id="A0A7J7J7V2"/>
<dbReference type="SUPFAM" id="SSF49309">
    <property type="entry name" value="Transglutaminase, two C-terminal domains"/>
    <property type="match status" value="1"/>
</dbReference>
<accession>A0A7J7J7V2</accession>
<protein>
    <submittedName>
        <fullName evidence="1">Uncharacterized protein</fullName>
    </submittedName>
</protein>
<dbReference type="Proteomes" id="UP000593567">
    <property type="component" value="Unassembled WGS sequence"/>
</dbReference>
<name>A0A7J7J7V2_BUGNE</name>
<organism evidence="1 2">
    <name type="scientific">Bugula neritina</name>
    <name type="common">Brown bryozoan</name>
    <name type="synonym">Sertularia neritina</name>
    <dbReference type="NCBI Taxonomy" id="10212"/>
    <lineage>
        <taxon>Eukaryota</taxon>
        <taxon>Metazoa</taxon>
        <taxon>Spiralia</taxon>
        <taxon>Lophotrochozoa</taxon>
        <taxon>Bryozoa</taxon>
        <taxon>Gymnolaemata</taxon>
        <taxon>Cheilostomatida</taxon>
        <taxon>Flustrina</taxon>
        <taxon>Buguloidea</taxon>
        <taxon>Bugulidae</taxon>
        <taxon>Bugula</taxon>
    </lineage>
</organism>
<proteinExistence type="predicted"/>
<dbReference type="InterPro" id="IPR013783">
    <property type="entry name" value="Ig-like_fold"/>
</dbReference>
<dbReference type="GO" id="GO:0003810">
    <property type="term" value="F:protein-glutamine gamma-glutamyltransferase activity"/>
    <property type="evidence" value="ECO:0007669"/>
    <property type="project" value="InterPro"/>
</dbReference>
<reference evidence="1" key="1">
    <citation type="submission" date="2020-06" db="EMBL/GenBank/DDBJ databases">
        <title>Draft genome of Bugula neritina, a colonial animal packing powerful symbionts and potential medicines.</title>
        <authorList>
            <person name="Rayko M."/>
        </authorList>
    </citation>
    <scope>NUCLEOTIDE SEQUENCE [LARGE SCALE GENOMIC DNA]</scope>
    <source>
        <strain evidence="1">Kwan_BN1</strain>
    </source>
</reference>
<sequence>MFVCTTEKVVTMNVEVDDYLADMKDHNYAMKINYLGSVRETKQIFASQDDFRLRTLVPDVIPVRSIQRVGVGCMAEIEVEVTAKRAGDCVVISSFECKEMGDIQGQCTVTVHPCR</sequence>